<comment type="caution">
    <text evidence="2">The sequence shown here is derived from an EMBL/GenBank/DDBJ whole genome shotgun (WGS) entry which is preliminary data.</text>
</comment>
<dbReference type="PROSITE" id="PS50851">
    <property type="entry name" value="CHEW"/>
    <property type="match status" value="1"/>
</dbReference>
<dbReference type="InterPro" id="IPR002545">
    <property type="entry name" value="CheW-lke_dom"/>
</dbReference>
<evidence type="ECO:0000313" key="2">
    <source>
        <dbReference type="EMBL" id="MFC3127477.1"/>
    </source>
</evidence>
<dbReference type="SUPFAM" id="SSF50341">
    <property type="entry name" value="CheW-like"/>
    <property type="match status" value="1"/>
</dbReference>
<dbReference type="InterPro" id="IPR036061">
    <property type="entry name" value="CheW-like_dom_sf"/>
</dbReference>
<dbReference type="Pfam" id="PF01584">
    <property type="entry name" value="CheW"/>
    <property type="match status" value="1"/>
</dbReference>
<sequence length="154" mass="16640">MLFLMFRAGEDAYVLEAGRIEEILPLVRIRTLPDSARSSVGIVHHRDMPLPVVDLSALLLGRPSRQRLSTRIVLVSAEAMDDPLRQFGLVVEEATQLLQLDPAGFVPPGFARDAAPYLGPIIASAHGLLHRIEPDRLLAHAYGGSPLPQPAGAA</sequence>
<name>A0ABV7G8X3_9PROT</name>
<dbReference type="Gene3D" id="2.30.30.40">
    <property type="entry name" value="SH3 Domains"/>
    <property type="match status" value="1"/>
</dbReference>
<dbReference type="EMBL" id="JBHRTN010000028">
    <property type="protein sequence ID" value="MFC3127477.1"/>
    <property type="molecule type" value="Genomic_DNA"/>
</dbReference>
<protein>
    <submittedName>
        <fullName evidence="2">Chemotaxis protein CheW</fullName>
    </submittedName>
</protein>
<dbReference type="RefSeq" id="WP_379599527.1">
    <property type="nucleotide sequence ID" value="NZ_JBHRTN010000028.1"/>
</dbReference>
<dbReference type="Proteomes" id="UP001595593">
    <property type="component" value="Unassembled WGS sequence"/>
</dbReference>
<evidence type="ECO:0000313" key="3">
    <source>
        <dbReference type="Proteomes" id="UP001595593"/>
    </source>
</evidence>
<accession>A0ABV7G8X3</accession>
<dbReference type="SMART" id="SM00260">
    <property type="entry name" value="CheW"/>
    <property type="match status" value="1"/>
</dbReference>
<evidence type="ECO:0000259" key="1">
    <source>
        <dbReference type="PROSITE" id="PS50851"/>
    </source>
</evidence>
<reference evidence="3" key="1">
    <citation type="journal article" date="2019" name="Int. J. Syst. Evol. Microbiol.">
        <title>The Global Catalogue of Microorganisms (GCM) 10K type strain sequencing project: providing services to taxonomists for standard genome sequencing and annotation.</title>
        <authorList>
            <consortium name="The Broad Institute Genomics Platform"/>
            <consortium name="The Broad Institute Genome Sequencing Center for Infectious Disease"/>
            <person name="Wu L."/>
            <person name="Ma J."/>
        </authorList>
    </citation>
    <scope>NUCLEOTIDE SEQUENCE [LARGE SCALE GENOMIC DNA]</scope>
    <source>
        <strain evidence="3">KCTC 52094</strain>
    </source>
</reference>
<dbReference type="Gene3D" id="2.40.50.180">
    <property type="entry name" value="CheA-289, Domain 4"/>
    <property type="match status" value="1"/>
</dbReference>
<keyword evidence="3" id="KW-1185">Reference proteome</keyword>
<proteinExistence type="predicted"/>
<dbReference type="PANTHER" id="PTHR22617:SF43">
    <property type="entry name" value="PROTEIN PILI"/>
    <property type="match status" value="1"/>
</dbReference>
<gene>
    <name evidence="2" type="ORF">ACFOD4_20630</name>
</gene>
<dbReference type="InterPro" id="IPR039315">
    <property type="entry name" value="CheW"/>
</dbReference>
<dbReference type="PANTHER" id="PTHR22617">
    <property type="entry name" value="CHEMOTAXIS SENSOR HISTIDINE KINASE-RELATED"/>
    <property type="match status" value="1"/>
</dbReference>
<organism evidence="2 3">
    <name type="scientific">Teichococcus globiformis</name>
    <dbReference type="NCBI Taxonomy" id="2307229"/>
    <lineage>
        <taxon>Bacteria</taxon>
        <taxon>Pseudomonadati</taxon>
        <taxon>Pseudomonadota</taxon>
        <taxon>Alphaproteobacteria</taxon>
        <taxon>Acetobacterales</taxon>
        <taxon>Roseomonadaceae</taxon>
        <taxon>Roseomonas</taxon>
    </lineage>
</organism>
<feature type="domain" description="CheW-like" evidence="1">
    <location>
        <begin position="1"/>
        <end position="143"/>
    </location>
</feature>